<name>A0A0F9WHA6_9MICR</name>
<dbReference type="AlphaFoldDB" id="A0A0F9WHA6"/>
<keyword evidence="4" id="KW-0547">Nucleotide-binding</keyword>
<dbReference type="GO" id="GO:0006139">
    <property type="term" value="P:nucleobase-containing compound metabolic process"/>
    <property type="evidence" value="ECO:0007669"/>
    <property type="project" value="InterPro"/>
</dbReference>
<dbReference type="Proteomes" id="UP000034350">
    <property type="component" value="Unassembled WGS sequence"/>
</dbReference>
<dbReference type="InterPro" id="IPR003136">
    <property type="entry name" value="Cytidylate_kin"/>
</dbReference>
<dbReference type="CDD" id="cd02020">
    <property type="entry name" value="CMPK"/>
    <property type="match status" value="1"/>
</dbReference>
<dbReference type="OrthoDB" id="10263145at2759"/>
<comment type="catalytic activity">
    <reaction evidence="7">
        <text>dCMP + ATP = dCDP + ADP</text>
        <dbReference type="Rhea" id="RHEA:25094"/>
        <dbReference type="ChEBI" id="CHEBI:30616"/>
        <dbReference type="ChEBI" id="CHEBI:57566"/>
        <dbReference type="ChEBI" id="CHEBI:58593"/>
        <dbReference type="ChEBI" id="CHEBI:456216"/>
        <dbReference type="EC" id="2.7.4.25"/>
    </reaction>
</comment>
<dbReference type="InterPro" id="IPR027417">
    <property type="entry name" value="P-loop_NTPase"/>
</dbReference>
<comment type="caution">
    <text evidence="10">The sequence shown here is derived from an EMBL/GenBank/DDBJ whole genome shotgun (WGS) entry which is preliminary data.</text>
</comment>
<dbReference type="GO" id="GO:0036431">
    <property type="term" value="F:dCMP kinase activity"/>
    <property type="evidence" value="ECO:0007669"/>
    <property type="project" value="InterPro"/>
</dbReference>
<evidence type="ECO:0000256" key="7">
    <source>
        <dbReference type="ARBA" id="ARBA00047615"/>
    </source>
</evidence>
<evidence type="ECO:0000256" key="2">
    <source>
        <dbReference type="ARBA" id="ARBA00012906"/>
    </source>
</evidence>
<keyword evidence="3" id="KW-0808">Transferase</keyword>
<evidence type="ECO:0000256" key="1">
    <source>
        <dbReference type="ARBA" id="ARBA00009427"/>
    </source>
</evidence>
<keyword evidence="11" id="KW-1185">Reference proteome</keyword>
<dbReference type="VEuPathDB" id="MicrosporidiaDB:AAJ76_800075858"/>
<evidence type="ECO:0000259" key="9">
    <source>
        <dbReference type="Pfam" id="PF02224"/>
    </source>
</evidence>
<dbReference type="GeneID" id="36321438"/>
<evidence type="ECO:0000256" key="4">
    <source>
        <dbReference type="ARBA" id="ARBA00022741"/>
    </source>
</evidence>
<evidence type="ECO:0000256" key="6">
    <source>
        <dbReference type="ARBA" id="ARBA00022840"/>
    </source>
</evidence>
<evidence type="ECO:0000313" key="11">
    <source>
        <dbReference type="Proteomes" id="UP000034350"/>
    </source>
</evidence>
<protein>
    <recommendedName>
        <fullName evidence="2">(d)CMP kinase</fullName>
        <ecNumber evidence="2">2.7.4.25</ecNumber>
    </recommendedName>
</protein>
<dbReference type="RefSeq" id="XP_024331757.1">
    <property type="nucleotide sequence ID" value="XM_024476485.1"/>
</dbReference>
<organism evidence="10 11">
    <name type="scientific">Vairimorpha ceranae</name>
    <dbReference type="NCBI Taxonomy" id="40302"/>
    <lineage>
        <taxon>Eukaryota</taxon>
        <taxon>Fungi</taxon>
        <taxon>Fungi incertae sedis</taxon>
        <taxon>Microsporidia</taxon>
        <taxon>Nosematidae</taxon>
        <taxon>Vairimorpha</taxon>
    </lineage>
</organism>
<evidence type="ECO:0000256" key="5">
    <source>
        <dbReference type="ARBA" id="ARBA00022777"/>
    </source>
</evidence>
<comment type="similarity">
    <text evidence="1">Belongs to the cytidylate kinase family. Type 1 subfamily.</text>
</comment>
<comment type="catalytic activity">
    <reaction evidence="8">
        <text>CMP + ATP = CDP + ADP</text>
        <dbReference type="Rhea" id="RHEA:11600"/>
        <dbReference type="ChEBI" id="CHEBI:30616"/>
        <dbReference type="ChEBI" id="CHEBI:58069"/>
        <dbReference type="ChEBI" id="CHEBI:60377"/>
        <dbReference type="ChEBI" id="CHEBI:456216"/>
        <dbReference type="EC" id="2.7.4.25"/>
    </reaction>
</comment>
<dbReference type="NCBIfam" id="TIGR00017">
    <property type="entry name" value="cmk"/>
    <property type="match status" value="1"/>
</dbReference>
<feature type="domain" description="Cytidylate kinase" evidence="9">
    <location>
        <begin position="5"/>
        <end position="213"/>
    </location>
</feature>
<evidence type="ECO:0000256" key="3">
    <source>
        <dbReference type="ARBA" id="ARBA00022679"/>
    </source>
</evidence>
<dbReference type="SUPFAM" id="SSF52540">
    <property type="entry name" value="P-loop containing nucleoside triphosphate hydrolases"/>
    <property type="match status" value="1"/>
</dbReference>
<keyword evidence="6" id="KW-0067">ATP-binding</keyword>
<accession>A0A0F9WHA6</accession>
<dbReference type="EMBL" id="JPQZ01000008">
    <property type="protein sequence ID" value="KKO76015.1"/>
    <property type="molecule type" value="Genomic_DNA"/>
</dbReference>
<evidence type="ECO:0000256" key="8">
    <source>
        <dbReference type="ARBA" id="ARBA00048478"/>
    </source>
</evidence>
<dbReference type="EC" id="2.7.4.25" evidence="2"/>
<evidence type="ECO:0000313" key="10">
    <source>
        <dbReference type="EMBL" id="KKO76015.1"/>
    </source>
</evidence>
<dbReference type="VEuPathDB" id="MicrosporidiaDB:NCER_101209"/>
<reference evidence="10 11" key="1">
    <citation type="journal article" date="2015" name="Environ. Microbiol.">
        <title>Genome analyses suggest the presence of polyploidy and recent human-driven expansions in eight global populations of the honeybee pathogen Nosema ceranae.</title>
        <authorList>
            <person name="Pelin A."/>
            <person name="Selman M."/>
            <person name="Aris-Brosou S."/>
            <person name="Farinelli L."/>
            <person name="Corradi N."/>
        </authorList>
    </citation>
    <scope>NUCLEOTIDE SEQUENCE [LARGE SCALE GENOMIC DNA]</scope>
    <source>
        <strain evidence="10 11">PA08 1199</strain>
    </source>
</reference>
<sequence length="217" mass="24615">MVFKIAIDGPAGSGKSTTACLLRKRLGYKTINSGSIYRAVAYVLDSTFKNADLESKNIRDFVNLLDFDMFKDEILYNNHNISNYLRSKRIDEYVSLVAKKLYIRKKVGNLQNKFIKCSDTGIIIEGRDIGTNVLPDATLKIYLDASPKVRAKRRFLERPDISYEDTLAGIIERDYSDKTREHGALVVAEGAIIINTDDMSTEEVVDKIFDLFQNKIN</sequence>
<dbReference type="Gene3D" id="3.40.50.300">
    <property type="entry name" value="P-loop containing nucleotide triphosphate hydrolases"/>
    <property type="match status" value="1"/>
</dbReference>
<dbReference type="InterPro" id="IPR011994">
    <property type="entry name" value="Cytidylate_kinase_dom"/>
</dbReference>
<dbReference type="Pfam" id="PF02224">
    <property type="entry name" value="Cytidylate_kin"/>
    <property type="match status" value="1"/>
</dbReference>
<keyword evidence="5 10" id="KW-0418">Kinase</keyword>
<proteinExistence type="inferred from homology"/>
<dbReference type="HAMAP" id="MF_00238">
    <property type="entry name" value="Cytidyl_kinase_type1"/>
    <property type="match status" value="1"/>
</dbReference>
<dbReference type="GO" id="GO:0005524">
    <property type="term" value="F:ATP binding"/>
    <property type="evidence" value="ECO:0007669"/>
    <property type="project" value="UniProtKB-KW"/>
</dbReference>
<gene>
    <name evidence="10" type="ORF">AAJ76_800075858</name>
</gene>